<evidence type="ECO:0000256" key="4">
    <source>
        <dbReference type="ARBA" id="ARBA00023136"/>
    </source>
</evidence>
<dbReference type="InterPro" id="IPR036034">
    <property type="entry name" value="PDZ_sf"/>
</dbReference>
<dbReference type="GO" id="GO:0004222">
    <property type="term" value="F:metalloendopeptidase activity"/>
    <property type="evidence" value="ECO:0007669"/>
    <property type="project" value="InterPro"/>
</dbReference>
<dbReference type="InterPro" id="IPR008915">
    <property type="entry name" value="Peptidase_M50"/>
</dbReference>
<feature type="transmembrane region" description="Helical" evidence="5">
    <location>
        <begin position="344"/>
        <end position="367"/>
    </location>
</feature>
<feature type="transmembrane region" description="Helical" evidence="5">
    <location>
        <begin position="93"/>
        <end position="112"/>
    </location>
</feature>
<feature type="transmembrane region" description="Helical" evidence="5">
    <location>
        <begin position="187"/>
        <end position="211"/>
    </location>
</feature>
<evidence type="ECO:0000256" key="1">
    <source>
        <dbReference type="ARBA" id="ARBA00004127"/>
    </source>
</evidence>
<dbReference type="Gene3D" id="2.30.42.10">
    <property type="match status" value="1"/>
</dbReference>
<feature type="domain" description="Peptidase M50" evidence="6">
    <location>
        <begin position="127"/>
        <end position="401"/>
    </location>
</feature>
<dbReference type="PANTHER" id="PTHR13325:SF3">
    <property type="entry name" value="MEMBRANE-BOUND TRANSCRIPTION FACTOR SITE-2 PROTEASE"/>
    <property type="match status" value="1"/>
</dbReference>
<keyword evidence="3 5" id="KW-1133">Transmembrane helix</keyword>
<dbReference type="GO" id="GO:0016020">
    <property type="term" value="C:membrane"/>
    <property type="evidence" value="ECO:0007669"/>
    <property type="project" value="InterPro"/>
</dbReference>
<evidence type="ECO:0000259" key="6">
    <source>
        <dbReference type="Pfam" id="PF02163"/>
    </source>
</evidence>
<dbReference type="Pfam" id="PF02163">
    <property type="entry name" value="Peptidase_M50"/>
    <property type="match status" value="1"/>
</dbReference>
<gene>
    <name evidence="7" type="ORF">BJBARM5_0266</name>
</gene>
<evidence type="ECO:0000313" key="7">
    <source>
        <dbReference type="EMBL" id="EFD93011.1"/>
    </source>
</evidence>
<keyword evidence="2 5" id="KW-0812">Transmembrane</keyword>
<sequence>MSVLGLLLANGDNLLLTVIILVIFGLFVLVNRRKFDVEGKVVFLYKTKIGLKIMKRIAKFKRLINIYSTIGVFVALAGIGFVLYLFIPYLYLMIIHPTTTLPAVAPLFPVSISLHGLPVLIGVPVIYILLAIIVLAALHEASHGVVALSKKIKVKSTGFGFLFGVLPLAFVEPDVKQLVKGKRIDRLRIFSAGAFTNVVLGFIFLGAYLLLSHFMVSASLVSYSAYNLDVSSVVSNSPASLAGLPVNATVSEINGNVFYNTSQALSDLNVKPGQYVNFTLVNGSVYSMKTTYNSSINNTYHSYIGVSGFFTLAKPPSFLIEPISITAYPKPSFPSQSLYWIDGLLLWFWVISFSLAIVNILPLSYLVDGGKIVFDALGYVIKNEKTALKILNTLAFLFILLLVLLSPIGSIIFSVIR</sequence>
<dbReference type="PANTHER" id="PTHR13325">
    <property type="entry name" value="PROTEASE M50 MEMBRANE-BOUND TRANSCRIPTION FACTOR SITE 2 PROTEASE"/>
    <property type="match status" value="1"/>
</dbReference>
<dbReference type="GO" id="GO:0012505">
    <property type="term" value="C:endomembrane system"/>
    <property type="evidence" value="ECO:0007669"/>
    <property type="project" value="UniProtKB-SubCell"/>
</dbReference>
<name>D6GUW7_PARA5</name>
<dbReference type="GO" id="GO:0005737">
    <property type="term" value="C:cytoplasm"/>
    <property type="evidence" value="ECO:0007669"/>
    <property type="project" value="TreeGrafter"/>
</dbReference>
<feature type="transmembrane region" description="Helical" evidence="5">
    <location>
        <begin position="64"/>
        <end position="87"/>
    </location>
</feature>
<feature type="transmembrane region" description="Helical" evidence="5">
    <location>
        <begin position="158"/>
        <end position="175"/>
    </location>
</feature>
<dbReference type="GO" id="GO:0031293">
    <property type="term" value="P:membrane protein intracellular domain proteolysis"/>
    <property type="evidence" value="ECO:0007669"/>
    <property type="project" value="TreeGrafter"/>
</dbReference>
<dbReference type="Proteomes" id="UP000009376">
    <property type="component" value="Unassembled WGS sequence"/>
</dbReference>
<proteinExistence type="predicted"/>
<organism evidence="7 8">
    <name type="scientific">Candidatus Parvarchaeum acidophilus ARMAN-5</name>
    <dbReference type="NCBI Taxonomy" id="662762"/>
    <lineage>
        <taxon>Archaea</taxon>
        <taxon>Candidatus Parvarchaeota</taxon>
        <taxon>Candidatus Parvarchaeum</taxon>
    </lineage>
</organism>
<protein>
    <submittedName>
        <fullName evidence="7">Peptidase M50</fullName>
    </submittedName>
</protein>
<dbReference type="SUPFAM" id="SSF50156">
    <property type="entry name" value="PDZ domain-like"/>
    <property type="match status" value="1"/>
</dbReference>
<dbReference type="InterPro" id="IPR001193">
    <property type="entry name" value="MBTPS2"/>
</dbReference>
<feature type="transmembrane region" description="Helical" evidence="5">
    <location>
        <begin position="14"/>
        <end position="30"/>
    </location>
</feature>
<accession>D6GUW7</accession>
<comment type="subcellular location">
    <subcellularLocation>
        <location evidence="1">Endomembrane system</location>
        <topology evidence="1">Multi-pass membrane protein</topology>
    </subcellularLocation>
</comment>
<feature type="transmembrane region" description="Helical" evidence="5">
    <location>
        <begin position="388"/>
        <end position="416"/>
    </location>
</feature>
<keyword evidence="4 5" id="KW-0472">Membrane</keyword>
<dbReference type="EMBL" id="GG745548">
    <property type="protein sequence ID" value="EFD93011.1"/>
    <property type="molecule type" value="Genomic_DNA"/>
</dbReference>
<reference evidence="7 8" key="1">
    <citation type="journal article" date="2010" name="Proc. Natl. Acad. Sci. U.S.A.">
        <title>Enigmatic, ultrasmall, uncultivated Archaea.</title>
        <authorList>
            <person name="Baker B.J."/>
            <person name="Comolli L.R."/>
            <person name="Dick G.J."/>
            <person name="Hauser L.J."/>
            <person name="Hyatt D."/>
            <person name="Dill B.D."/>
            <person name="Land M.L."/>
            <person name="Verberkmoes N.C."/>
            <person name="Hettich R.L."/>
            <person name="Banfield J.F."/>
        </authorList>
    </citation>
    <scope>NUCLEOTIDE SEQUENCE [LARGE SCALE GENOMIC DNA]</scope>
</reference>
<dbReference type="AlphaFoldDB" id="D6GUW7"/>
<evidence type="ECO:0000313" key="8">
    <source>
        <dbReference type="Proteomes" id="UP000009376"/>
    </source>
</evidence>
<evidence type="ECO:0000256" key="5">
    <source>
        <dbReference type="SAM" id="Phobius"/>
    </source>
</evidence>
<feature type="transmembrane region" description="Helical" evidence="5">
    <location>
        <begin position="119"/>
        <end position="138"/>
    </location>
</feature>
<evidence type="ECO:0000256" key="2">
    <source>
        <dbReference type="ARBA" id="ARBA00022692"/>
    </source>
</evidence>
<evidence type="ECO:0000256" key="3">
    <source>
        <dbReference type="ARBA" id="ARBA00022989"/>
    </source>
</evidence>